<comment type="caution">
    <text evidence="1">The sequence shown here is derived from an EMBL/GenBank/DDBJ whole genome shotgun (WGS) entry which is preliminary data.</text>
</comment>
<name>A0ABU5EBC1_9PROT</name>
<accession>A0ABU5EBC1</accession>
<evidence type="ECO:0000313" key="1">
    <source>
        <dbReference type="EMBL" id="MDY0883577.1"/>
    </source>
</evidence>
<keyword evidence="2" id="KW-1185">Reference proteome</keyword>
<gene>
    <name evidence="1" type="ORF">SMD27_12040</name>
</gene>
<dbReference type="Proteomes" id="UP001279642">
    <property type="component" value="Unassembled WGS sequence"/>
</dbReference>
<evidence type="ECO:0000313" key="2">
    <source>
        <dbReference type="Proteomes" id="UP001279642"/>
    </source>
</evidence>
<reference evidence="1 2" key="1">
    <citation type="journal article" date="2016" name="Antonie Van Leeuwenhoek">
        <title>Dongia soli sp. nov., isolated from soil from Dokdo, Korea.</title>
        <authorList>
            <person name="Kim D.U."/>
            <person name="Lee H."/>
            <person name="Kim H."/>
            <person name="Kim S.G."/>
            <person name="Ka J.O."/>
        </authorList>
    </citation>
    <scope>NUCLEOTIDE SEQUENCE [LARGE SCALE GENOMIC DNA]</scope>
    <source>
        <strain evidence="1 2">D78</strain>
    </source>
</reference>
<evidence type="ECO:0008006" key="3">
    <source>
        <dbReference type="Google" id="ProtNLM"/>
    </source>
</evidence>
<sequence length="51" mass="5602">MTSSFAPAENCLLRYSTKGQTRVWTFNYTSSGQLLSAQLPRLDVAAKTSFG</sequence>
<dbReference type="EMBL" id="JAXCLW010000002">
    <property type="protein sequence ID" value="MDY0883577.1"/>
    <property type="molecule type" value="Genomic_DNA"/>
</dbReference>
<organism evidence="1 2">
    <name type="scientific">Dongia soli</name>
    <dbReference type="NCBI Taxonomy" id="600628"/>
    <lineage>
        <taxon>Bacteria</taxon>
        <taxon>Pseudomonadati</taxon>
        <taxon>Pseudomonadota</taxon>
        <taxon>Alphaproteobacteria</taxon>
        <taxon>Rhodospirillales</taxon>
        <taxon>Dongiaceae</taxon>
        <taxon>Dongia</taxon>
    </lineage>
</organism>
<dbReference type="RefSeq" id="WP_320508607.1">
    <property type="nucleotide sequence ID" value="NZ_JAXCLW010000002.1"/>
</dbReference>
<proteinExistence type="predicted"/>
<protein>
    <recommendedName>
        <fullName evidence="3">YD repeat-containing protein</fullName>
    </recommendedName>
</protein>